<feature type="compositionally biased region" description="Polar residues" evidence="1">
    <location>
        <begin position="585"/>
        <end position="614"/>
    </location>
</feature>
<evidence type="ECO:0000259" key="3">
    <source>
        <dbReference type="PROSITE" id="PS50940"/>
    </source>
</evidence>
<feature type="domain" description="Chitin-binding type-2" evidence="3">
    <location>
        <begin position="27"/>
        <end position="86"/>
    </location>
</feature>
<dbReference type="VEuPathDB" id="VectorBase:ACHR001713"/>
<dbReference type="GO" id="GO:0008061">
    <property type="term" value="F:chitin binding"/>
    <property type="evidence" value="ECO:0007669"/>
    <property type="project" value="InterPro"/>
</dbReference>
<dbReference type="Pfam" id="PF01607">
    <property type="entry name" value="CBM_14"/>
    <property type="match status" value="1"/>
</dbReference>
<reference evidence="5" key="1">
    <citation type="submission" date="2013-03" db="EMBL/GenBank/DDBJ databases">
        <title>The Genome Sequence of Anopheles christyi ACHKN1017.</title>
        <authorList>
            <consortium name="The Broad Institute Genomics Platform"/>
            <person name="Neafsey D.E."/>
            <person name="Besansky N."/>
            <person name="Walker B."/>
            <person name="Young S.K."/>
            <person name="Zeng Q."/>
            <person name="Gargeya S."/>
            <person name="Fitzgerald M."/>
            <person name="Haas B."/>
            <person name="Abouelleil A."/>
            <person name="Allen A.W."/>
            <person name="Alvarado L."/>
            <person name="Arachchi H.M."/>
            <person name="Berlin A.M."/>
            <person name="Chapman S.B."/>
            <person name="Gainer-Dewar J."/>
            <person name="Goldberg J."/>
            <person name="Griggs A."/>
            <person name="Gujja S."/>
            <person name="Hansen M."/>
            <person name="Howarth C."/>
            <person name="Imamovic A."/>
            <person name="Ireland A."/>
            <person name="Larimer J."/>
            <person name="McCowan C."/>
            <person name="Murphy C."/>
            <person name="Pearson M."/>
            <person name="Poon T.W."/>
            <person name="Priest M."/>
            <person name="Roberts A."/>
            <person name="Saif S."/>
            <person name="Shea T."/>
            <person name="Sisk P."/>
            <person name="Sykes S."/>
            <person name="Wortman J."/>
            <person name="Nusbaum C."/>
            <person name="Birren B."/>
        </authorList>
    </citation>
    <scope>NUCLEOTIDE SEQUENCE [LARGE SCALE GENOMIC DNA]</scope>
    <source>
        <strain evidence="5">ACHKN1017</strain>
    </source>
</reference>
<accession>A0A182JT81</accession>
<dbReference type="Gene3D" id="3.20.20.80">
    <property type="entry name" value="Glycosidases"/>
    <property type="match status" value="1"/>
</dbReference>
<dbReference type="Proteomes" id="UP000075881">
    <property type="component" value="Unassembled WGS sequence"/>
</dbReference>
<proteinExistence type="predicted"/>
<feature type="region of interest" description="Disordered" evidence="1">
    <location>
        <begin position="787"/>
        <end position="833"/>
    </location>
</feature>
<feature type="compositionally biased region" description="Low complexity" evidence="1">
    <location>
        <begin position="798"/>
        <end position="815"/>
    </location>
</feature>
<reference evidence="4" key="2">
    <citation type="submission" date="2020-05" db="UniProtKB">
        <authorList>
            <consortium name="EnsemblMetazoa"/>
        </authorList>
    </citation>
    <scope>IDENTIFICATION</scope>
    <source>
        <strain evidence="4">ACHKN1017</strain>
    </source>
</reference>
<feature type="compositionally biased region" description="Low complexity" evidence="1">
    <location>
        <begin position="572"/>
        <end position="584"/>
    </location>
</feature>
<dbReference type="EnsemblMetazoa" id="ACHR001713-RA">
    <property type="protein sequence ID" value="ACHR001713-PA"/>
    <property type="gene ID" value="ACHR001713"/>
</dbReference>
<dbReference type="SUPFAM" id="SSF57625">
    <property type="entry name" value="Invertebrate chitin-binding proteins"/>
    <property type="match status" value="2"/>
</dbReference>
<dbReference type="GO" id="GO:0005576">
    <property type="term" value="C:extracellular region"/>
    <property type="evidence" value="ECO:0007669"/>
    <property type="project" value="InterPro"/>
</dbReference>
<keyword evidence="2" id="KW-0732">Signal</keyword>
<name>A0A182JT81_9DIPT</name>
<feature type="compositionally biased region" description="Basic residues" evidence="1">
    <location>
        <begin position="817"/>
        <end position="827"/>
    </location>
</feature>
<protein>
    <recommendedName>
        <fullName evidence="3">Chitin-binding type-2 domain-containing protein</fullName>
    </recommendedName>
</protein>
<feature type="signal peptide" evidence="2">
    <location>
        <begin position="1"/>
        <end position="22"/>
    </location>
</feature>
<dbReference type="InterPro" id="IPR036508">
    <property type="entry name" value="Chitin-bd_dom_sf"/>
</dbReference>
<feature type="compositionally biased region" description="Basic residues" evidence="1">
    <location>
        <begin position="787"/>
        <end position="797"/>
    </location>
</feature>
<organism evidence="4 5">
    <name type="scientific">Anopheles christyi</name>
    <dbReference type="NCBI Taxonomy" id="43041"/>
    <lineage>
        <taxon>Eukaryota</taxon>
        <taxon>Metazoa</taxon>
        <taxon>Ecdysozoa</taxon>
        <taxon>Arthropoda</taxon>
        <taxon>Hexapoda</taxon>
        <taxon>Insecta</taxon>
        <taxon>Pterygota</taxon>
        <taxon>Neoptera</taxon>
        <taxon>Endopterygota</taxon>
        <taxon>Diptera</taxon>
        <taxon>Nematocera</taxon>
        <taxon>Culicoidea</taxon>
        <taxon>Culicidae</taxon>
        <taxon>Anophelinae</taxon>
        <taxon>Anopheles</taxon>
    </lineage>
</organism>
<feature type="chain" id="PRO_5008124590" description="Chitin-binding type-2 domain-containing protein" evidence="2">
    <location>
        <begin position="23"/>
        <end position="878"/>
    </location>
</feature>
<dbReference type="STRING" id="43041.A0A182JT81"/>
<evidence type="ECO:0000313" key="4">
    <source>
        <dbReference type="EnsemblMetazoa" id="ACHR001713-PA"/>
    </source>
</evidence>
<dbReference type="AlphaFoldDB" id="A0A182JT81"/>
<dbReference type="InterPro" id="IPR002557">
    <property type="entry name" value="Chitin-bd_dom"/>
</dbReference>
<keyword evidence="5" id="KW-1185">Reference proteome</keyword>
<sequence>MDLCQAEIVLFFVAVWFNGALAQHSAQQGCPEATRPHPARCDQYYRCALLPSKTAVWITTQCRKGLIYRHNRSGCIVPDNDWECDLSSDLEHNPSEERFYGIDNPHQQAFPPSRTPPASVNLTRTADTIQKQHNLPSFAGDNHRGILILMDQELKNRIRSTESLVEMLDANGHKSMERFVEDTDTPHASMDNDTVVKTYLPHSFQEGAEREDYFPNNDQPASKPLGQGFLSTSHLNSILGDYTIHGGEGDQSHKPKLPLPPNGKIHPEHLTQIINQQKQLNRIASQMNQRIDPTGGVGGFSAFANNMVFSRKPNLPYDYPMDANYEMVFPQQYLVDSNGDKKSKAKGPYVSEDIIKSILQISQQMIANHQKTIPSEEVTRPNPEPLPKPILLPLSVATSSTAAPPIPMTEDATPTKLKITTTFSSKPIGISFTNPYTLGHTTVYDNLRNQPLNGSTYYNSFQPTFYDIYRNRFVPKDPYIQMMPQSFAQHNSYISPTPTTALLNRQPIPTYPSAVSPYYSPPQGPVTGDASFFYSHLSNSPSILHLQNNVQDSYSVTSNAIDRVEPLDLTASNESNDNNSSDSDQTIISGETSGESSQSDVDELQSNPNPTHNQKLYEIGESALHYTQYKDSIMPLLGANPGDVRISVATCTLGSREPNRTDCFKYFVCNPQNGAFQSFTCPSFTAFNKESRLCDTASYHACKSQQTPTTTPSSIIRYKGSVANPNTYVMKNDILTAQKYVELMRQETNKLLTRNNMPLPAEQIVVLPALGTVSTDDLHTVKSSVKVRRKSSSKHSSKITPTSTFTTSTTTISPTVKRSKSARKGPRCRAEGRIPNPLDQHSYYVCHRKSQKKFVKMKMTCTSGLNYCAASQYCSSHC</sequence>
<dbReference type="Gene3D" id="2.170.140.10">
    <property type="entry name" value="Chitin binding domain"/>
    <property type="match status" value="2"/>
</dbReference>
<dbReference type="SMART" id="SM00494">
    <property type="entry name" value="ChtBD2"/>
    <property type="match status" value="3"/>
</dbReference>
<evidence type="ECO:0000256" key="1">
    <source>
        <dbReference type="SAM" id="MobiDB-lite"/>
    </source>
</evidence>
<evidence type="ECO:0000313" key="5">
    <source>
        <dbReference type="Proteomes" id="UP000075881"/>
    </source>
</evidence>
<dbReference type="PROSITE" id="PS50940">
    <property type="entry name" value="CHIT_BIND_II"/>
    <property type="match status" value="2"/>
</dbReference>
<evidence type="ECO:0000256" key="2">
    <source>
        <dbReference type="SAM" id="SignalP"/>
    </source>
</evidence>
<feature type="region of interest" description="Disordered" evidence="1">
    <location>
        <begin position="570"/>
        <end position="614"/>
    </location>
</feature>
<feature type="domain" description="Chitin-binding type-2" evidence="3">
    <location>
        <begin position="648"/>
        <end position="704"/>
    </location>
</feature>